<dbReference type="InterPro" id="IPR046540">
    <property type="entry name" value="DMFA2_C"/>
</dbReference>
<proteinExistence type="predicted"/>
<evidence type="ECO:0000256" key="1">
    <source>
        <dbReference type="SAM" id="MobiDB-lite"/>
    </source>
</evidence>
<sequence>MPGSEKKTGLWQRTFRSPPLVVGAGIVAALGILGAARVPVGENGVVTAHVISYPDQGATAQSAPAVPRISEAARKGLAAIKATHVRPPGRPGRRHAVRAADPCPPTSVICVENALPGNPPTEWDVVGAGSPTIQGYATDISINKGTTVDFKVDTDATDYRMDIYRIGYYSGMGARLIATVQPSAALPQVQPTCDSDDVTGLVDCGNWAVSASWAVPSTAVSGVYIGKLVREDGTPGESQITFVVRDDTRGADLLVQTSDATWTAYNNYGGNSLYTGSPAGRAFKVSYNRPFNNRSAEVSGAAESFFYNSEYPMIRWLEANAYDVSYATNVDTARSGAELLEHRAFLSSGHDEYWSEDMRNNIEAARASAVNLMFFSGNEMFWKTRWEPSIDGAATPFRTMVCYKETLANAKIDPSPQWTGTWRDPRFSPPSNGGRPENAVTGTMFAVNGTVADSVAVPASYRSLRLWRNTSVANLLPGQTAIFPAGTLGYEWDSAPDNLTTPAGSVKFSSMTMGRMDKILLNFGGGYGAGVATHNLILYRHSSGARVFGAGTVQWAWGLDAVHYRPGTPTDIRMQQATVNLFADMRLQPASLQAGLVPATASPDTSPPTTTITSPSIGATVPSNTTVSIRGTAVDLGGGQLGGVEVSPDGGNRWFQAKGLADWQFSWTTGAAGPVTILARAVDDSGNLQTTPTQRPVTVTTPCPCTTWPPSATPATASQNDPSGTEVGVKFQPTSPGHITGIRFYKGALNTGTHTGSLWTSTGQLLARATFTSETASGWQQVNFSTSVAVSANTTYVASYYAPSGRYSVTRPYFNQQYSSGLLIGLANSAVTPGNGVYSYSATPVFPTSTYQATNYWVDVVFSPSSTLWDETAVPALDSSGDTKAVVVGTKFSPTSDGVATGVRFYKSPQNTGLHTGTLWTAGGQLLASATFANETASGWQQANFATPVPLTANTTYVIAYHMPQGNYSTTRPFFTTGYGRGPLYAPAGTEVAGSNGVYKYGTPTTFPNNTYQVTNYWVDVLFDAAAS</sequence>
<name>A0ABW4G001_9ACTN</name>
<dbReference type="InterPro" id="IPR025141">
    <property type="entry name" value="DUF4082"/>
</dbReference>
<feature type="domain" description="DUF4082" evidence="2">
    <location>
        <begin position="873"/>
        <end position="1019"/>
    </location>
</feature>
<dbReference type="RefSeq" id="WP_219533824.1">
    <property type="nucleotide sequence ID" value="NZ_JBHUCM010000005.1"/>
</dbReference>
<reference evidence="5" key="1">
    <citation type="journal article" date="2019" name="Int. J. Syst. Evol. Microbiol.">
        <title>The Global Catalogue of Microorganisms (GCM) 10K type strain sequencing project: providing services to taxonomists for standard genome sequencing and annotation.</title>
        <authorList>
            <consortium name="The Broad Institute Genomics Platform"/>
            <consortium name="The Broad Institute Genome Sequencing Center for Infectious Disease"/>
            <person name="Wu L."/>
            <person name="Ma J."/>
        </authorList>
    </citation>
    <scope>NUCLEOTIDE SEQUENCE [LARGE SCALE GENOMIC DNA]</scope>
    <source>
        <strain evidence="5">CGMCC 1.15399</strain>
    </source>
</reference>
<dbReference type="Pfam" id="PF20254">
    <property type="entry name" value="DMFA2_C"/>
    <property type="match status" value="1"/>
</dbReference>
<evidence type="ECO:0000313" key="4">
    <source>
        <dbReference type="EMBL" id="MFD1536103.1"/>
    </source>
</evidence>
<feature type="region of interest" description="Disordered" evidence="1">
    <location>
        <begin position="414"/>
        <end position="435"/>
    </location>
</feature>
<evidence type="ECO:0000313" key="5">
    <source>
        <dbReference type="Proteomes" id="UP001597097"/>
    </source>
</evidence>
<accession>A0ABW4G001</accession>
<evidence type="ECO:0000259" key="2">
    <source>
        <dbReference type="Pfam" id="PF13313"/>
    </source>
</evidence>
<feature type="domain" description="N,N-dimethylformamidase beta subunit-like C-terminal" evidence="3">
    <location>
        <begin position="161"/>
        <end position="560"/>
    </location>
</feature>
<organism evidence="4 5">
    <name type="scientific">Nonomuraea guangzhouensis</name>
    <dbReference type="NCBI Taxonomy" id="1291555"/>
    <lineage>
        <taxon>Bacteria</taxon>
        <taxon>Bacillati</taxon>
        <taxon>Actinomycetota</taxon>
        <taxon>Actinomycetes</taxon>
        <taxon>Streptosporangiales</taxon>
        <taxon>Streptosporangiaceae</taxon>
        <taxon>Nonomuraea</taxon>
    </lineage>
</organism>
<feature type="domain" description="DUF4082" evidence="2">
    <location>
        <begin position="712"/>
        <end position="858"/>
    </location>
</feature>
<gene>
    <name evidence="4" type="ORF">ACFSJ0_03595</name>
</gene>
<protein>
    <submittedName>
        <fullName evidence="4">DUF4082 domain-containing protein</fullName>
    </submittedName>
</protein>
<dbReference type="EMBL" id="JBHUCM010000005">
    <property type="protein sequence ID" value="MFD1536103.1"/>
    <property type="molecule type" value="Genomic_DNA"/>
</dbReference>
<dbReference type="Pfam" id="PF17957">
    <property type="entry name" value="Big_7"/>
    <property type="match status" value="1"/>
</dbReference>
<comment type="caution">
    <text evidence="4">The sequence shown here is derived from an EMBL/GenBank/DDBJ whole genome shotgun (WGS) entry which is preliminary data.</text>
</comment>
<dbReference type="Proteomes" id="UP001597097">
    <property type="component" value="Unassembled WGS sequence"/>
</dbReference>
<evidence type="ECO:0000259" key="3">
    <source>
        <dbReference type="Pfam" id="PF20254"/>
    </source>
</evidence>
<feature type="region of interest" description="Disordered" evidence="1">
    <location>
        <begin position="599"/>
        <end position="619"/>
    </location>
</feature>
<dbReference type="Pfam" id="PF13313">
    <property type="entry name" value="DUF4082"/>
    <property type="match status" value="2"/>
</dbReference>
<keyword evidence="5" id="KW-1185">Reference proteome</keyword>